<dbReference type="Proteomes" id="UP001054821">
    <property type="component" value="Chromosome 4"/>
</dbReference>
<dbReference type="AlphaFoldDB" id="A0AAD4VYH6"/>
<name>A0AAD4VYH6_PRUDU</name>
<dbReference type="EMBL" id="JAJFAZ020000004">
    <property type="protein sequence ID" value="KAI5333558.1"/>
    <property type="molecule type" value="Genomic_DNA"/>
</dbReference>
<proteinExistence type="predicted"/>
<evidence type="ECO:0000313" key="1">
    <source>
        <dbReference type="EMBL" id="KAI5333558.1"/>
    </source>
</evidence>
<gene>
    <name evidence="1" type="ORF">L3X38_023690</name>
</gene>
<keyword evidence="2" id="KW-1185">Reference proteome</keyword>
<evidence type="ECO:0000313" key="2">
    <source>
        <dbReference type="Proteomes" id="UP001054821"/>
    </source>
</evidence>
<organism evidence="1 2">
    <name type="scientific">Prunus dulcis</name>
    <name type="common">Almond</name>
    <name type="synonym">Amygdalus dulcis</name>
    <dbReference type="NCBI Taxonomy" id="3755"/>
    <lineage>
        <taxon>Eukaryota</taxon>
        <taxon>Viridiplantae</taxon>
        <taxon>Streptophyta</taxon>
        <taxon>Embryophyta</taxon>
        <taxon>Tracheophyta</taxon>
        <taxon>Spermatophyta</taxon>
        <taxon>Magnoliopsida</taxon>
        <taxon>eudicotyledons</taxon>
        <taxon>Gunneridae</taxon>
        <taxon>Pentapetalae</taxon>
        <taxon>rosids</taxon>
        <taxon>fabids</taxon>
        <taxon>Rosales</taxon>
        <taxon>Rosaceae</taxon>
        <taxon>Amygdaloideae</taxon>
        <taxon>Amygdaleae</taxon>
        <taxon>Prunus</taxon>
    </lineage>
</organism>
<reference evidence="1 2" key="1">
    <citation type="journal article" date="2022" name="G3 (Bethesda)">
        <title>Whole-genome sequence and methylome profiling of the almond [Prunus dulcis (Mill.) D.A. Webb] cultivar 'Nonpareil'.</title>
        <authorList>
            <person name="D'Amico-Willman K.M."/>
            <person name="Ouma W.Z."/>
            <person name="Meulia T."/>
            <person name="Sideli G.M."/>
            <person name="Gradziel T.M."/>
            <person name="Fresnedo-Ramirez J."/>
        </authorList>
    </citation>
    <scope>NUCLEOTIDE SEQUENCE [LARGE SCALE GENOMIC DNA]</scope>
    <source>
        <strain evidence="1">Clone GOH B32 T37-40</strain>
    </source>
</reference>
<protein>
    <submittedName>
        <fullName evidence="1">Uncharacterized protein</fullName>
    </submittedName>
</protein>
<accession>A0AAD4VYH6</accession>
<sequence>MIIPYKHSQEDILINPTCYSTMEEEQSIILSISAKEEEKLQLPLKSHLQSFLSLCNNNPNLLLLSSSTSPNFTATTTTTTIPMWSPRASVYPLDG</sequence>
<comment type="caution">
    <text evidence="1">The sequence shown here is derived from an EMBL/GenBank/DDBJ whole genome shotgun (WGS) entry which is preliminary data.</text>
</comment>